<accession>A0AAE3JNQ5</accession>
<evidence type="ECO:0000313" key="2">
    <source>
        <dbReference type="EMBL" id="MCG2460156.1"/>
    </source>
</evidence>
<comment type="caution">
    <text evidence="2">The sequence shown here is derived from an EMBL/GenBank/DDBJ whole genome shotgun (WGS) entry which is preliminary data.</text>
</comment>
<dbReference type="Gene3D" id="2.40.128.270">
    <property type="match status" value="1"/>
</dbReference>
<dbReference type="PROSITE" id="PS51257">
    <property type="entry name" value="PROKAR_LIPOPROTEIN"/>
    <property type="match status" value="1"/>
</dbReference>
<gene>
    <name evidence="2" type="ORF">K8352_05310</name>
</gene>
<evidence type="ECO:0000259" key="1">
    <source>
        <dbReference type="Pfam" id="PF03724"/>
    </source>
</evidence>
<dbReference type="RefSeq" id="WP_317901300.1">
    <property type="nucleotide sequence ID" value="NZ_JAIRBC010000006.1"/>
</dbReference>
<dbReference type="InterPro" id="IPR005184">
    <property type="entry name" value="DUF306_Meta_HslJ"/>
</dbReference>
<dbReference type="Pfam" id="PF03724">
    <property type="entry name" value="META"/>
    <property type="match status" value="1"/>
</dbReference>
<dbReference type="InterPro" id="IPR038670">
    <property type="entry name" value="HslJ-like_sf"/>
</dbReference>
<dbReference type="PANTHER" id="PTHR35535:SF1">
    <property type="entry name" value="HEAT SHOCK PROTEIN HSLJ"/>
    <property type="match status" value="1"/>
</dbReference>
<dbReference type="InterPro" id="IPR053147">
    <property type="entry name" value="Hsp_HslJ-like"/>
</dbReference>
<dbReference type="Gene3D" id="2.40.128.640">
    <property type="match status" value="1"/>
</dbReference>
<dbReference type="Proteomes" id="UP001200642">
    <property type="component" value="Unassembled WGS sequence"/>
</dbReference>
<dbReference type="AlphaFoldDB" id="A0AAE3JNQ5"/>
<dbReference type="InterPro" id="IPR007298">
    <property type="entry name" value="Cu-R_lipoprotein_NlpE"/>
</dbReference>
<dbReference type="Pfam" id="PF04170">
    <property type="entry name" value="NlpE"/>
    <property type="match status" value="1"/>
</dbReference>
<organism evidence="2 3">
    <name type="scientific">Cerina litoralis</name>
    <dbReference type="NCBI Taxonomy" id="2874477"/>
    <lineage>
        <taxon>Bacteria</taxon>
        <taxon>Pseudomonadati</taxon>
        <taxon>Bacteroidota</taxon>
        <taxon>Flavobacteriia</taxon>
        <taxon>Flavobacteriales</taxon>
        <taxon>Flavobacteriaceae</taxon>
        <taxon>Cerina</taxon>
    </lineage>
</organism>
<reference evidence="2" key="1">
    <citation type="submission" date="2023-02" db="EMBL/GenBank/DDBJ databases">
        <title>Genome of Flavobacteriaceae gen. nov. sp. strain F89.</title>
        <authorList>
            <person name="Wang Y."/>
        </authorList>
    </citation>
    <scope>NUCLEOTIDE SEQUENCE</scope>
    <source>
        <strain evidence="2">F89</strain>
    </source>
</reference>
<sequence>MQKLNTIIFLLLIVIVAGCKSTQQTREKETLTTTDNSKTSLDWDGVYVGTLPCADCPGIATEMELNKDQTFSLRETYMERDVAPRVSEGTFSWNKQGSTITLNSNGKEIASYLVGENTLIRLGMKGKRITGALADHYNLEKKQIKITGTRWKLTELRGQKVNHSSAFIVFSTENNRVYGNSGCNNFSGSFELKKGNQIGLSQLASTRMACPDMDSEQAFLSAMGMVDNYSISGGTLLMNKARMAPLARFEADFSEK</sequence>
<proteinExistence type="predicted"/>
<evidence type="ECO:0000313" key="3">
    <source>
        <dbReference type="Proteomes" id="UP001200642"/>
    </source>
</evidence>
<dbReference type="PANTHER" id="PTHR35535">
    <property type="entry name" value="HEAT SHOCK PROTEIN HSLJ"/>
    <property type="match status" value="1"/>
</dbReference>
<name>A0AAE3JNQ5_9FLAO</name>
<protein>
    <submittedName>
        <fullName evidence="2">Copper resistance protein NlpE N-terminal domain-containing protein</fullName>
    </submittedName>
</protein>
<keyword evidence="3" id="KW-1185">Reference proteome</keyword>
<feature type="domain" description="DUF306" evidence="1">
    <location>
        <begin position="145"/>
        <end position="250"/>
    </location>
</feature>
<dbReference type="EMBL" id="JAIRBC010000006">
    <property type="protein sequence ID" value="MCG2460156.1"/>
    <property type="molecule type" value="Genomic_DNA"/>
</dbReference>